<dbReference type="EMBL" id="CAUYUJ010003077">
    <property type="protein sequence ID" value="CAK0803736.1"/>
    <property type="molecule type" value="Genomic_DNA"/>
</dbReference>
<protein>
    <submittedName>
        <fullName evidence="2">Uncharacterized protein</fullName>
    </submittedName>
</protein>
<reference evidence="2" key="1">
    <citation type="submission" date="2023-10" db="EMBL/GenBank/DDBJ databases">
        <authorList>
            <person name="Chen Y."/>
            <person name="Shah S."/>
            <person name="Dougan E. K."/>
            <person name="Thang M."/>
            <person name="Chan C."/>
        </authorList>
    </citation>
    <scope>NUCLEOTIDE SEQUENCE [LARGE SCALE GENOMIC DNA]</scope>
</reference>
<evidence type="ECO:0000256" key="1">
    <source>
        <dbReference type="SAM" id="MobiDB-lite"/>
    </source>
</evidence>
<feature type="non-terminal residue" evidence="2">
    <location>
        <position position="83"/>
    </location>
</feature>
<feature type="region of interest" description="Disordered" evidence="1">
    <location>
        <begin position="1"/>
        <end position="33"/>
    </location>
</feature>
<comment type="caution">
    <text evidence="2">The sequence shown here is derived from an EMBL/GenBank/DDBJ whole genome shotgun (WGS) entry which is preliminary data.</text>
</comment>
<keyword evidence="3" id="KW-1185">Reference proteome</keyword>
<dbReference type="Proteomes" id="UP001189429">
    <property type="component" value="Unassembled WGS sequence"/>
</dbReference>
<name>A0ABN9QCU0_9DINO</name>
<sequence>MATITLEPAGHWDMGKGGDSSDEDMPPAPAVGATIDSKVANDDASTGIAAEHQDGGAKDASCALAQNKLTSKAKASVASKGGK</sequence>
<evidence type="ECO:0000313" key="3">
    <source>
        <dbReference type="Proteomes" id="UP001189429"/>
    </source>
</evidence>
<organism evidence="2 3">
    <name type="scientific">Prorocentrum cordatum</name>
    <dbReference type="NCBI Taxonomy" id="2364126"/>
    <lineage>
        <taxon>Eukaryota</taxon>
        <taxon>Sar</taxon>
        <taxon>Alveolata</taxon>
        <taxon>Dinophyceae</taxon>
        <taxon>Prorocentrales</taxon>
        <taxon>Prorocentraceae</taxon>
        <taxon>Prorocentrum</taxon>
    </lineage>
</organism>
<proteinExistence type="predicted"/>
<gene>
    <name evidence="2" type="ORF">PCOR1329_LOCUS10797</name>
</gene>
<accession>A0ABN9QCU0</accession>
<evidence type="ECO:0000313" key="2">
    <source>
        <dbReference type="EMBL" id="CAK0803736.1"/>
    </source>
</evidence>